<dbReference type="CDD" id="cd15482">
    <property type="entry name" value="Sialidase_non-viral"/>
    <property type="match status" value="1"/>
</dbReference>
<dbReference type="Gene3D" id="2.130.10.10">
    <property type="entry name" value="YVTN repeat-like/Quinoprotein amine dehydrogenase"/>
    <property type="match status" value="1"/>
</dbReference>
<dbReference type="PANTHER" id="PTHR47199:SF2">
    <property type="entry name" value="PHOTOSYSTEM II STABILITY_ASSEMBLY FACTOR HCF136, CHLOROPLASTIC"/>
    <property type="match status" value="1"/>
</dbReference>
<sequence length="368" mass="40374">MKTKLFLLLAIVLCYGCKKDTKNEGSNLEELSLKVNKTSFSEVEIAVLLSDSTLNIRALELLKNEAGCYFLTSKGFAGQVKTPDLNNVFLDEITYPINIDADKTDLNFRALAVTNTAKFGISVGSPAYLYKINDSSASLVYQEDHEKAFYDAMAFWNDMEGIAIGDPTDSCMSIIITRDGGETWTKIDCENLPPSKEGEAAFAASDTNIKISGDKTWVATGGKASRVLFSGDKGLTWEVFDTPIVQGIETAGMYSIDFYDDKMGYAIGGDYTKPDAMNTNKIKTQDGGKTWHVAAKNKIPGYRSCVQYVPNSDGKSLVAVGFKGIDYSNDGGEHWTHLTNEGFYTIRFVNDSVAYAAGNKRLAKLTFR</sequence>
<gene>
    <name evidence="1" type="ORF">SAMN04487990_10675</name>
</gene>
<dbReference type="PANTHER" id="PTHR47199">
    <property type="entry name" value="PHOTOSYSTEM II STABILITY/ASSEMBLY FACTOR HCF136, CHLOROPLASTIC"/>
    <property type="match status" value="1"/>
</dbReference>
<protein>
    <recommendedName>
        <fullName evidence="3">Oxidoreductase</fullName>
    </recommendedName>
</protein>
<dbReference type="EMBL" id="FNQK01000006">
    <property type="protein sequence ID" value="SEA07344.1"/>
    <property type="molecule type" value="Genomic_DNA"/>
</dbReference>
<evidence type="ECO:0008006" key="3">
    <source>
        <dbReference type="Google" id="ProtNLM"/>
    </source>
</evidence>
<dbReference type="Proteomes" id="UP000198846">
    <property type="component" value="Unassembled WGS sequence"/>
</dbReference>
<dbReference type="AlphaFoldDB" id="A0A1H3Y8R9"/>
<dbReference type="RefSeq" id="WP_092133214.1">
    <property type="nucleotide sequence ID" value="NZ_FNQK01000006.1"/>
</dbReference>
<name>A0A1H3Y8R9_BIZPA</name>
<reference evidence="1 2" key="1">
    <citation type="submission" date="2016-10" db="EMBL/GenBank/DDBJ databases">
        <authorList>
            <person name="de Groot N.N."/>
        </authorList>
    </citation>
    <scope>NUCLEOTIDE SEQUENCE [LARGE SCALE GENOMIC DNA]</scope>
    <source>
        <strain evidence="1 2">DSM 23842</strain>
    </source>
</reference>
<organism evidence="1 2">
    <name type="scientific">Bizionia paragorgiae</name>
    <dbReference type="NCBI Taxonomy" id="283786"/>
    <lineage>
        <taxon>Bacteria</taxon>
        <taxon>Pseudomonadati</taxon>
        <taxon>Bacteroidota</taxon>
        <taxon>Flavobacteriia</taxon>
        <taxon>Flavobacteriales</taxon>
        <taxon>Flavobacteriaceae</taxon>
        <taxon>Bizionia</taxon>
    </lineage>
</organism>
<dbReference type="SUPFAM" id="SSF110296">
    <property type="entry name" value="Oligoxyloglucan reducing end-specific cellobiohydrolase"/>
    <property type="match status" value="1"/>
</dbReference>
<evidence type="ECO:0000313" key="1">
    <source>
        <dbReference type="EMBL" id="SEA07344.1"/>
    </source>
</evidence>
<keyword evidence="2" id="KW-1185">Reference proteome</keyword>
<accession>A0A1H3Y8R9</accession>
<dbReference type="STRING" id="283786.SAMN04487990_10675"/>
<evidence type="ECO:0000313" key="2">
    <source>
        <dbReference type="Proteomes" id="UP000198846"/>
    </source>
</evidence>
<dbReference type="InterPro" id="IPR015943">
    <property type="entry name" value="WD40/YVTN_repeat-like_dom_sf"/>
</dbReference>
<dbReference type="OrthoDB" id="9813892at2"/>
<proteinExistence type="predicted"/>